<dbReference type="GO" id="GO:0031080">
    <property type="term" value="C:nuclear pore outer ring"/>
    <property type="evidence" value="ECO:0007669"/>
    <property type="project" value="TreeGrafter"/>
</dbReference>
<dbReference type="GO" id="GO:0000972">
    <property type="term" value="P:transcription-dependent tethering of RNA polymerase II gene DNA at nuclear periphery"/>
    <property type="evidence" value="ECO:0007669"/>
    <property type="project" value="TreeGrafter"/>
</dbReference>
<keyword evidence="7" id="KW-0539">Nucleus</keyword>
<dbReference type="InterPro" id="IPR007187">
    <property type="entry name" value="Nucleoporin_Nup133/Nup155_C"/>
</dbReference>
<dbReference type="Gene3D" id="2.130.10.10">
    <property type="entry name" value="YVTN repeat-like/Quinoprotein amine dehydrogenase"/>
    <property type="match status" value="1"/>
</dbReference>
<keyword evidence="3" id="KW-0813">Transport</keyword>
<gene>
    <name evidence="10" type="ORF">EWM64_g6840</name>
</gene>
<evidence type="ECO:0000256" key="7">
    <source>
        <dbReference type="ARBA" id="ARBA00023242"/>
    </source>
</evidence>
<evidence type="ECO:0000256" key="1">
    <source>
        <dbReference type="ARBA" id="ARBA00004259"/>
    </source>
</evidence>
<keyword evidence="6" id="KW-0811">Translocation</keyword>
<evidence type="ECO:0000256" key="3">
    <source>
        <dbReference type="ARBA" id="ARBA00022448"/>
    </source>
</evidence>
<reference evidence="10 11" key="1">
    <citation type="submission" date="2019-02" db="EMBL/GenBank/DDBJ databases">
        <title>Genome sequencing of the rare red list fungi Hericium alpestre (H. flagellum).</title>
        <authorList>
            <person name="Buettner E."/>
            <person name="Kellner H."/>
        </authorList>
    </citation>
    <scope>NUCLEOTIDE SEQUENCE [LARGE SCALE GENOMIC DNA]</scope>
    <source>
        <strain evidence="10 11">DSM 108284</strain>
    </source>
</reference>
<dbReference type="Pfam" id="PF03177">
    <property type="entry name" value="Nucleoporin_C"/>
    <property type="match status" value="1"/>
</dbReference>
<dbReference type="Gene3D" id="1.20.58.1380">
    <property type="match status" value="1"/>
</dbReference>
<evidence type="ECO:0000259" key="8">
    <source>
        <dbReference type="Pfam" id="PF03177"/>
    </source>
</evidence>
<dbReference type="InterPro" id="IPR015943">
    <property type="entry name" value="WD40/YVTN_repeat-like_dom_sf"/>
</dbReference>
<evidence type="ECO:0000256" key="5">
    <source>
        <dbReference type="ARBA" id="ARBA00022927"/>
    </source>
</evidence>
<sequence length="952" mass="106877">MDQSQTAPFHAFVPYGITREPGLILISASGDIRFWDSISIGLAGGEHFQKTQLELEAGENVTSLTRSDPQTYIASTSKGRLFRLALTSSGGKYHLTARMFSRPTSSMSFSRFLPSLWSSQILQPESGNITAIALGEHNSVGRDLWALVDSRIQKWNLANEGWEEIVQEEDVASVILPAIKEMLPNVDQNTYLDLELLDVAVEASGQLVFLTSYSGTIEDGGMGVDMTPRRIYALVRVSGSPGFLSVEKIITVPYQSTFGATEAPMHPQLQLVAGGALLVVQFGDAVTICARDNAYKDRIELKSSSDRTLGVGVVEDQPEVLVLTASAMIKASIDFDQVSQFDLETGRSKLIKSIMTQAILYGSHPENPLHFSFPPEIDEESLMSGAEQLSRAVLESDHEVVRPNDDLTSQMTARRDRLGFLIKFINENGVLGKISQASRQRLAFDAEKLYAAQQLWLSLNEFLSRGHQYSVLNEAVYNYMNAVGEGHHEDFMRAFFRLRVSDLGKLLSHVMEILRRHQNEAPGALQNVLAEVNGIFLNVLTSAFEFRQQNSGVYGLEPPLIKPWTSRMDIILALIELFDVTANITPTSGSSGDSKSQLPQLASVLFACMTERLSWMKVAAVEELASDRELTMLKERFQHLRPEVMERLCANGFADHAFKLAERYRDFRSLASLCNKDTTYPPEQNPNALSIQAYIERFRDEFTEELYQWYIEHGELRTMFATEDQYSDYMDRFFAKHPYSSISWIHDLHQTRYEAAAESLLSESQNAGELATKQLMLSIGKLSHLAHLQENEGAEDESLLDAFHDGLDFVSVHETLVDQLKSALASIRVKQSLDAQVDTIFKAKASRLADRPSLTLIFKALVRLLLQGKALSVEEVADVLSLKDDTKTVEDYATALHLLARADYLPEARRLAEFRSIWRRIYIHDDWDRIRHTVGVTDAELNERFRNTALFT</sequence>
<keyword evidence="4" id="KW-0509">mRNA transport</keyword>
<dbReference type="GO" id="GO:0016973">
    <property type="term" value="P:poly(A)+ mRNA export from nucleus"/>
    <property type="evidence" value="ECO:0007669"/>
    <property type="project" value="TreeGrafter"/>
</dbReference>
<evidence type="ECO:0000259" key="9">
    <source>
        <dbReference type="Pfam" id="PF08801"/>
    </source>
</evidence>
<dbReference type="InterPro" id="IPR014908">
    <property type="entry name" value="Nucleoporin_Nup133/Nup155_N"/>
</dbReference>
<evidence type="ECO:0000313" key="11">
    <source>
        <dbReference type="Proteomes" id="UP000298061"/>
    </source>
</evidence>
<dbReference type="STRING" id="135208.A0A4Y9ZUJ9"/>
<evidence type="ECO:0008006" key="12">
    <source>
        <dbReference type="Google" id="ProtNLM"/>
    </source>
</evidence>
<dbReference type="EMBL" id="SFCI01000985">
    <property type="protein sequence ID" value="TFY77168.1"/>
    <property type="molecule type" value="Genomic_DNA"/>
</dbReference>
<dbReference type="AlphaFoldDB" id="A0A4Y9ZUJ9"/>
<dbReference type="GO" id="GO:0017056">
    <property type="term" value="F:structural constituent of nuclear pore"/>
    <property type="evidence" value="ECO:0007669"/>
    <property type="project" value="InterPro"/>
</dbReference>
<name>A0A4Y9ZUJ9_9AGAM</name>
<accession>A0A4Y9ZUJ9</accession>
<feature type="non-terminal residue" evidence="10">
    <location>
        <position position="952"/>
    </location>
</feature>
<dbReference type="Pfam" id="PF08801">
    <property type="entry name" value="Nucleoporin_N"/>
    <property type="match status" value="1"/>
</dbReference>
<dbReference type="Proteomes" id="UP000298061">
    <property type="component" value="Unassembled WGS sequence"/>
</dbReference>
<dbReference type="PANTHER" id="PTHR13405:SF11">
    <property type="entry name" value="NUCLEAR PORE COMPLEX PROTEIN NUP133"/>
    <property type="match status" value="1"/>
</dbReference>
<organism evidence="10 11">
    <name type="scientific">Hericium alpestre</name>
    <dbReference type="NCBI Taxonomy" id="135208"/>
    <lineage>
        <taxon>Eukaryota</taxon>
        <taxon>Fungi</taxon>
        <taxon>Dikarya</taxon>
        <taxon>Basidiomycota</taxon>
        <taxon>Agaricomycotina</taxon>
        <taxon>Agaricomycetes</taxon>
        <taxon>Russulales</taxon>
        <taxon>Hericiaceae</taxon>
        <taxon>Hericium</taxon>
    </lineage>
</organism>
<dbReference type="InterPro" id="IPR037624">
    <property type="entry name" value="Nup133-like"/>
</dbReference>
<dbReference type="GO" id="GO:0006606">
    <property type="term" value="P:protein import into nucleus"/>
    <property type="evidence" value="ECO:0007669"/>
    <property type="project" value="TreeGrafter"/>
</dbReference>
<feature type="domain" description="Nucleoporin Nup133/Nup155-like N-terminal" evidence="9">
    <location>
        <begin position="23"/>
        <end position="290"/>
    </location>
</feature>
<evidence type="ECO:0000313" key="10">
    <source>
        <dbReference type="EMBL" id="TFY77168.1"/>
    </source>
</evidence>
<feature type="domain" description="Nucleoporin Nup133/Nup155-like C-terminal" evidence="8">
    <location>
        <begin position="596"/>
        <end position="951"/>
    </location>
</feature>
<comment type="similarity">
    <text evidence="2">Belongs to the nucleoporin Nup133 family.</text>
</comment>
<keyword evidence="5" id="KW-0653">Protein transport</keyword>
<evidence type="ECO:0000256" key="6">
    <source>
        <dbReference type="ARBA" id="ARBA00023010"/>
    </source>
</evidence>
<evidence type="ECO:0000256" key="4">
    <source>
        <dbReference type="ARBA" id="ARBA00022816"/>
    </source>
</evidence>
<dbReference type="SUPFAM" id="SSF117289">
    <property type="entry name" value="Nucleoporin domain"/>
    <property type="match status" value="1"/>
</dbReference>
<comment type="caution">
    <text evidence="10">The sequence shown here is derived from an EMBL/GenBank/DDBJ whole genome shotgun (WGS) entry which is preliminary data.</text>
</comment>
<evidence type="ECO:0000256" key="2">
    <source>
        <dbReference type="ARBA" id="ARBA00005569"/>
    </source>
</evidence>
<proteinExistence type="inferred from homology"/>
<keyword evidence="11" id="KW-1185">Reference proteome</keyword>
<dbReference type="OrthoDB" id="103454at2759"/>
<protein>
    <recommendedName>
        <fullName evidence="12">Nucleoporin Nup133/Nup155-like C-terminal domain-containing protein</fullName>
    </recommendedName>
</protein>
<dbReference type="PANTHER" id="PTHR13405">
    <property type="entry name" value="NUCLEAR PORE COMPLEX PROTEIN NUP133"/>
    <property type="match status" value="1"/>
</dbReference>
<comment type="subcellular location">
    <subcellularLocation>
        <location evidence="1">Nucleus envelope</location>
    </subcellularLocation>
</comment>